<keyword evidence="8" id="KW-1185">Reference proteome</keyword>
<dbReference type="Proteomes" id="UP000322225">
    <property type="component" value="Chromosome 10"/>
</dbReference>
<feature type="compositionally biased region" description="Polar residues" evidence="5">
    <location>
        <begin position="219"/>
        <end position="228"/>
    </location>
</feature>
<comment type="subcellular location">
    <subcellularLocation>
        <location evidence="1">Mitochondrion</location>
    </subcellularLocation>
</comment>
<evidence type="ECO:0000313" key="8">
    <source>
        <dbReference type="Proteomes" id="UP000322225"/>
    </source>
</evidence>
<feature type="region of interest" description="Disordered" evidence="5">
    <location>
        <begin position="255"/>
        <end position="277"/>
    </location>
</feature>
<evidence type="ECO:0000256" key="2">
    <source>
        <dbReference type="ARBA" id="ARBA00009540"/>
    </source>
</evidence>
<proteinExistence type="inferred from homology"/>
<feature type="compositionally biased region" description="Low complexity" evidence="5">
    <location>
        <begin position="9"/>
        <end position="20"/>
    </location>
</feature>
<reference evidence="7" key="2">
    <citation type="submission" date="2024-01" db="EMBL/GenBank/DDBJ databases">
        <title>Comparative genomics of Cryptococcus and Kwoniella reveals pathogenesis evolution and contrasting modes of karyotype evolution via chromosome fusion or intercentromeric recombination.</title>
        <authorList>
            <person name="Coelho M.A."/>
            <person name="David-Palma M."/>
            <person name="Shea T."/>
            <person name="Bowers K."/>
            <person name="McGinley-Smith S."/>
            <person name="Mohammad A.W."/>
            <person name="Gnirke A."/>
            <person name="Yurkov A.M."/>
            <person name="Nowrousian M."/>
            <person name="Sun S."/>
            <person name="Cuomo C.A."/>
            <person name="Heitman J."/>
        </authorList>
    </citation>
    <scope>NUCLEOTIDE SEQUENCE</scope>
    <source>
        <strain evidence="7">CBS 12478</strain>
    </source>
</reference>
<dbReference type="AlphaFoldDB" id="A0AAJ8MXG9"/>
<dbReference type="InterPro" id="IPR006571">
    <property type="entry name" value="TLDc_dom"/>
</dbReference>
<organism evidence="7 8">
    <name type="scientific">Kwoniella shandongensis</name>
    <dbReference type="NCBI Taxonomy" id="1734106"/>
    <lineage>
        <taxon>Eukaryota</taxon>
        <taxon>Fungi</taxon>
        <taxon>Dikarya</taxon>
        <taxon>Basidiomycota</taxon>
        <taxon>Agaricomycotina</taxon>
        <taxon>Tremellomycetes</taxon>
        <taxon>Tremellales</taxon>
        <taxon>Cryptococcaceae</taxon>
        <taxon>Kwoniella</taxon>
    </lineage>
</organism>
<dbReference type="GeneID" id="43587565"/>
<evidence type="ECO:0000313" key="7">
    <source>
        <dbReference type="EMBL" id="WWD21065.1"/>
    </source>
</evidence>
<sequence length="517" mass="55768">MLSPDKQHSQPSSSSSSAQPFTPAHASSSSYDFGAFTSAPPAQRCSPYPAPPALADTDLLGSFDDPQDTATSSLASSSRHPTPPRNVDLLGGDEWEDRSHQSYSRPLHHPDLFSAPTHEPPPAPTSSPIHVNLPPRPTDISPDYVPPIRSPRRLSTNYMAAGLSSPPLVTGAGSDIIFHPSHESGRDSAVGEMRRVQRTTSRTSTLSSLPPLTHDDSTDTAQQHSVSHSPPHKLLDTIVTTTRLASKWRSALNHSTFANPQQPSHEPQGRHASPGLAEPIPIEVTHDTPFASAEQIAGSYSAPAGAPGFNPRNVTVKARPVGEGDWGHISLVGRRDITDQVLKPSDADSLRLHLPPRQRLANTWTLLFSLDQHGASLSTLYRLVDKYAQSHRNSGNVLVVRDGQGNRFGVFMNEAIVKREGTYYGSGESFLYKLTPDSKTQSFKWTGQNQYFALCESGFISFGGGAGAYGLLLDSTFTHNSSATCPAYNNDVLCETGSRSSGRAVHFECLGLEVWGT</sequence>
<dbReference type="GO" id="GO:0006979">
    <property type="term" value="P:response to oxidative stress"/>
    <property type="evidence" value="ECO:0007669"/>
    <property type="project" value="TreeGrafter"/>
</dbReference>
<dbReference type="GO" id="GO:0005634">
    <property type="term" value="C:nucleus"/>
    <property type="evidence" value="ECO:0007669"/>
    <property type="project" value="TreeGrafter"/>
</dbReference>
<evidence type="ECO:0000256" key="5">
    <source>
        <dbReference type="SAM" id="MobiDB-lite"/>
    </source>
</evidence>
<dbReference type="EMBL" id="CP144060">
    <property type="protein sequence ID" value="WWD21065.1"/>
    <property type="molecule type" value="Genomic_DNA"/>
</dbReference>
<evidence type="ECO:0000256" key="1">
    <source>
        <dbReference type="ARBA" id="ARBA00004173"/>
    </source>
</evidence>
<keyword evidence="3" id="KW-0496">Mitochondrion</keyword>
<name>A0AAJ8MXG9_9TREE</name>
<protein>
    <recommendedName>
        <fullName evidence="4">Oxidation resistance protein 1</fullName>
    </recommendedName>
</protein>
<dbReference type="PANTHER" id="PTHR23354">
    <property type="entry name" value="NUCLEOLAR PROTEIN 7/ESTROGEN RECEPTOR COACTIVATOR-RELATED"/>
    <property type="match status" value="1"/>
</dbReference>
<feature type="compositionally biased region" description="Low complexity" evidence="5">
    <location>
        <begin position="198"/>
        <end position="212"/>
    </location>
</feature>
<comment type="similarity">
    <text evidence="2">Belongs to the OXR1 family.</text>
</comment>
<gene>
    <name evidence="7" type="ORF">CI109_105546</name>
</gene>
<reference evidence="7" key="1">
    <citation type="submission" date="2017-08" db="EMBL/GenBank/DDBJ databases">
        <authorList>
            <person name="Cuomo C."/>
            <person name="Billmyre B."/>
            <person name="Heitman J."/>
        </authorList>
    </citation>
    <scope>NUCLEOTIDE SEQUENCE</scope>
    <source>
        <strain evidence="7">CBS 12478</strain>
    </source>
</reference>
<dbReference type="GO" id="GO:0005739">
    <property type="term" value="C:mitochondrion"/>
    <property type="evidence" value="ECO:0007669"/>
    <property type="project" value="UniProtKB-SubCell"/>
</dbReference>
<accession>A0AAJ8MXG9</accession>
<evidence type="ECO:0000256" key="3">
    <source>
        <dbReference type="ARBA" id="ARBA00023128"/>
    </source>
</evidence>
<feature type="domain" description="TLDc" evidence="6">
    <location>
        <begin position="340"/>
        <end position="517"/>
    </location>
</feature>
<dbReference type="RefSeq" id="XP_031862300.2">
    <property type="nucleotide sequence ID" value="XM_032003442.2"/>
</dbReference>
<dbReference type="PANTHER" id="PTHR23354:SF62">
    <property type="entry name" value="MUSTARD, ISOFORM V"/>
    <property type="match status" value="1"/>
</dbReference>
<feature type="region of interest" description="Disordered" evidence="5">
    <location>
        <begin position="197"/>
        <end position="234"/>
    </location>
</feature>
<feature type="compositionally biased region" description="Polar residues" evidence="5">
    <location>
        <begin position="68"/>
        <end position="80"/>
    </location>
</feature>
<evidence type="ECO:0000259" key="6">
    <source>
        <dbReference type="PROSITE" id="PS51886"/>
    </source>
</evidence>
<dbReference type="PROSITE" id="PS51886">
    <property type="entry name" value="TLDC"/>
    <property type="match status" value="1"/>
</dbReference>
<dbReference type="Pfam" id="PF07534">
    <property type="entry name" value="TLD"/>
    <property type="match status" value="1"/>
</dbReference>
<dbReference type="SMART" id="SM00584">
    <property type="entry name" value="TLDc"/>
    <property type="match status" value="1"/>
</dbReference>
<evidence type="ECO:0000256" key="4">
    <source>
        <dbReference type="ARBA" id="ARBA00040604"/>
    </source>
</evidence>
<dbReference type="KEGG" id="ksn:43587565"/>
<feature type="region of interest" description="Disordered" evidence="5">
    <location>
        <begin position="1"/>
        <end position="145"/>
    </location>
</feature>
<feature type="compositionally biased region" description="Polar residues" evidence="5">
    <location>
        <begin position="255"/>
        <end position="265"/>
    </location>
</feature>